<evidence type="ECO:0000313" key="3">
    <source>
        <dbReference type="Proteomes" id="UP001189429"/>
    </source>
</evidence>
<dbReference type="EMBL" id="CAUYUJ010016171">
    <property type="protein sequence ID" value="CAK0862546.1"/>
    <property type="molecule type" value="Genomic_DNA"/>
</dbReference>
<dbReference type="InterPro" id="IPR003347">
    <property type="entry name" value="JmjC_dom"/>
</dbReference>
<dbReference type="PANTHER" id="PTHR12480">
    <property type="entry name" value="ARGININE DEMETHYLASE AND LYSYL-HYDROXYLASE JMJD"/>
    <property type="match status" value="1"/>
</dbReference>
<dbReference type="SUPFAM" id="SSF51197">
    <property type="entry name" value="Clavaminate synthase-like"/>
    <property type="match status" value="1"/>
</dbReference>
<organism evidence="2 3">
    <name type="scientific">Prorocentrum cordatum</name>
    <dbReference type="NCBI Taxonomy" id="2364126"/>
    <lineage>
        <taxon>Eukaryota</taxon>
        <taxon>Sar</taxon>
        <taxon>Alveolata</taxon>
        <taxon>Dinophyceae</taxon>
        <taxon>Prorocentrales</taxon>
        <taxon>Prorocentraceae</taxon>
        <taxon>Prorocentrum</taxon>
    </lineage>
</organism>
<dbReference type="Proteomes" id="UP001189429">
    <property type="component" value="Unassembled WGS sequence"/>
</dbReference>
<sequence length="141" mass="16436">MHFHQDALNALAYGRKRWLMLPPPRAVYSKRHPLELLDDERYLAGGDLETWECMQEAGDIMYVPNHWAHATINIEEFHWSGVRVWHQRQDDAQLRREMIQRGPPEKGRHASEMAFPRRRLCVLTAGLGSNLPRARASQRGT</sequence>
<evidence type="ECO:0000259" key="1">
    <source>
        <dbReference type="PROSITE" id="PS51184"/>
    </source>
</evidence>
<dbReference type="Pfam" id="PF08007">
    <property type="entry name" value="JmjC_2"/>
    <property type="match status" value="1"/>
</dbReference>
<name>A0ABN9URD8_9DINO</name>
<evidence type="ECO:0000313" key="2">
    <source>
        <dbReference type="EMBL" id="CAK0862546.1"/>
    </source>
</evidence>
<comment type="caution">
    <text evidence="2">The sequence shown here is derived from an EMBL/GenBank/DDBJ whole genome shotgun (WGS) entry which is preliminary data.</text>
</comment>
<protein>
    <recommendedName>
        <fullName evidence="1">JmjC domain-containing protein</fullName>
    </recommendedName>
</protein>
<keyword evidence="3" id="KW-1185">Reference proteome</keyword>
<dbReference type="Gene3D" id="2.60.120.650">
    <property type="entry name" value="Cupin"/>
    <property type="match status" value="1"/>
</dbReference>
<accession>A0ABN9URD8</accession>
<proteinExistence type="predicted"/>
<dbReference type="InterPro" id="IPR050910">
    <property type="entry name" value="JMJD6_ArgDemeth/LysHydrox"/>
</dbReference>
<gene>
    <name evidence="2" type="ORF">PCOR1329_LOCUS50939</name>
</gene>
<feature type="domain" description="JmjC" evidence="1">
    <location>
        <begin position="1"/>
        <end position="97"/>
    </location>
</feature>
<reference evidence="2" key="1">
    <citation type="submission" date="2023-10" db="EMBL/GenBank/DDBJ databases">
        <authorList>
            <person name="Chen Y."/>
            <person name="Shah S."/>
            <person name="Dougan E. K."/>
            <person name="Thang M."/>
            <person name="Chan C."/>
        </authorList>
    </citation>
    <scope>NUCLEOTIDE SEQUENCE [LARGE SCALE GENOMIC DNA]</scope>
</reference>
<dbReference type="PROSITE" id="PS51184">
    <property type="entry name" value="JMJC"/>
    <property type="match status" value="1"/>
</dbReference>